<accession>Q4SRI0</accession>
<dbReference type="KEGG" id="tng:GSTEN00013904G001"/>
<feature type="compositionally biased region" description="Polar residues" evidence="4">
    <location>
        <begin position="237"/>
        <end position="254"/>
    </location>
</feature>
<feature type="coiled-coil region" evidence="3">
    <location>
        <begin position="305"/>
        <end position="346"/>
    </location>
</feature>
<comment type="caution">
    <text evidence="5">The sequence shown here is derived from an EMBL/GenBank/DDBJ whole genome shotgun (WGS) entry which is preliminary data.</text>
</comment>
<comment type="similarity">
    <text evidence="1">Belongs to the BicD family.</text>
</comment>
<dbReference type="GO" id="GO:0034452">
    <property type="term" value="F:dynactin binding"/>
    <property type="evidence" value="ECO:0007669"/>
    <property type="project" value="TreeGrafter"/>
</dbReference>
<dbReference type="GO" id="GO:0045505">
    <property type="term" value="F:dynein intermediate chain binding"/>
    <property type="evidence" value="ECO:0007669"/>
    <property type="project" value="TreeGrafter"/>
</dbReference>
<protein>
    <submittedName>
        <fullName evidence="5">(spotted green pufferfish) hypothetical protein</fullName>
    </submittedName>
</protein>
<feature type="region of interest" description="Disordered" evidence="4">
    <location>
        <begin position="611"/>
        <end position="680"/>
    </location>
</feature>
<dbReference type="GO" id="GO:0070840">
    <property type="term" value="F:dynein complex binding"/>
    <property type="evidence" value="ECO:0007669"/>
    <property type="project" value="InterPro"/>
</dbReference>
<organism evidence="5">
    <name type="scientific">Tetraodon nigroviridis</name>
    <name type="common">Spotted green pufferfish</name>
    <name type="synonym">Chelonodon nigroviridis</name>
    <dbReference type="NCBI Taxonomy" id="99883"/>
    <lineage>
        <taxon>Eukaryota</taxon>
        <taxon>Metazoa</taxon>
        <taxon>Chordata</taxon>
        <taxon>Craniata</taxon>
        <taxon>Vertebrata</taxon>
        <taxon>Euteleostomi</taxon>
        <taxon>Actinopterygii</taxon>
        <taxon>Neopterygii</taxon>
        <taxon>Teleostei</taxon>
        <taxon>Neoteleostei</taxon>
        <taxon>Acanthomorphata</taxon>
        <taxon>Eupercaria</taxon>
        <taxon>Tetraodontiformes</taxon>
        <taxon>Tetradontoidea</taxon>
        <taxon>Tetraodontidae</taxon>
        <taxon>Tetraodon</taxon>
    </lineage>
</organism>
<dbReference type="GO" id="GO:0048260">
    <property type="term" value="P:positive regulation of receptor-mediated endocytosis"/>
    <property type="evidence" value="ECO:0007669"/>
    <property type="project" value="TreeGrafter"/>
</dbReference>
<feature type="compositionally biased region" description="Basic residues" evidence="4">
    <location>
        <begin position="868"/>
        <end position="878"/>
    </location>
</feature>
<reference evidence="5" key="1">
    <citation type="journal article" date="2004" name="Nature">
        <title>Genome duplication in the teleost fish Tetraodon nigroviridis reveals the early vertebrate proto-karyotype.</title>
        <authorList>
            <person name="Jaillon O."/>
            <person name="Aury J.-M."/>
            <person name="Brunet F."/>
            <person name="Petit J.-L."/>
            <person name="Stange-Thomann N."/>
            <person name="Mauceli E."/>
            <person name="Bouneau L."/>
            <person name="Fischer C."/>
            <person name="Ozouf-Costaz C."/>
            <person name="Bernot A."/>
            <person name="Nicaud S."/>
            <person name="Jaffe D."/>
            <person name="Fisher S."/>
            <person name="Lutfalla G."/>
            <person name="Dossat C."/>
            <person name="Segurens B."/>
            <person name="Dasilva C."/>
            <person name="Salanoubat M."/>
            <person name="Levy M."/>
            <person name="Boudet N."/>
            <person name="Castellano S."/>
            <person name="Anthouard V."/>
            <person name="Jubin C."/>
            <person name="Castelli V."/>
            <person name="Katinka M."/>
            <person name="Vacherie B."/>
            <person name="Biemont C."/>
            <person name="Skalli Z."/>
            <person name="Cattolico L."/>
            <person name="Poulain J."/>
            <person name="De Berardinis V."/>
            <person name="Cruaud C."/>
            <person name="Duprat S."/>
            <person name="Brottier P."/>
            <person name="Coutanceau J.-P."/>
            <person name="Gouzy J."/>
            <person name="Parra G."/>
            <person name="Lardier G."/>
            <person name="Chapple C."/>
            <person name="McKernan K.J."/>
            <person name="McEwan P."/>
            <person name="Bosak S."/>
            <person name="Kellis M."/>
            <person name="Volff J.-N."/>
            <person name="Guigo R."/>
            <person name="Zody M.C."/>
            <person name="Mesirov J."/>
            <person name="Lindblad-Toh K."/>
            <person name="Birren B."/>
            <person name="Nusbaum C."/>
            <person name="Kahn D."/>
            <person name="Robinson-Rechavi M."/>
            <person name="Laudet V."/>
            <person name="Schachter V."/>
            <person name="Quetier F."/>
            <person name="Saurin W."/>
            <person name="Scarpelli C."/>
            <person name="Wincker P."/>
            <person name="Lander E.S."/>
            <person name="Weissenbach J."/>
            <person name="Roest Crollius H."/>
        </authorList>
    </citation>
    <scope>NUCLEOTIDE SEQUENCE [LARGE SCALE GENOMIC DNA]</scope>
</reference>
<dbReference type="PANTHER" id="PTHR31233:SF3">
    <property type="entry name" value="PROTEIN BICAUDAL D HOMOLOG 1"/>
    <property type="match status" value="1"/>
</dbReference>
<dbReference type="GO" id="GO:0070507">
    <property type="term" value="P:regulation of microtubule cytoskeleton organization"/>
    <property type="evidence" value="ECO:0007669"/>
    <property type="project" value="TreeGrafter"/>
</dbReference>
<dbReference type="OrthoDB" id="10069295at2759"/>
<feature type="region of interest" description="Disordered" evidence="4">
    <location>
        <begin position="358"/>
        <end position="411"/>
    </location>
</feature>
<dbReference type="Pfam" id="PF09730">
    <property type="entry name" value="BicD"/>
    <property type="match status" value="3"/>
</dbReference>
<dbReference type="GO" id="GO:0005794">
    <property type="term" value="C:Golgi apparatus"/>
    <property type="evidence" value="ECO:0007669"/>
    <property type="project" value="TreeGrafter"/>
</dbReference>
<feature type="compositionally biased region" description="Basic and acidic residues" evidence="4">
    <location>
        <begin position="455"/>
        <end position="472"/>
    </location>
</feature>
<evidence type="ECO:0000256" key="4">
    <source>
        <dbReference type="SAM" id="MobiDB-lite"/>
    </source>
</evidence>
<dbReference type="GO" id="GO:0008093">
    <property type="term" value="F:cytoskeletal anchor activity"/>
    <property type="evidence" value="ECO:0007669"/>
    <property type="project" value="InterPro"/>
</dbReference>
<feature type="compositionally biased region" description="Low complexity" evidence="4">
    <location>
        <begin position="656"/>
        <end position="670"/>
    </location>
</feature>
<dbReference type="PANTHER" id="PTHR31233">
    <property type="entry name" value="BICAUDAL D FAMILY MEMBER"/>
    <property type="match status" value="1"/>
</dbReference>
<evidence type="ECO:0000256" key="3">
    <source>
        <dbReference type="SAM" id="Coils"/>
    </source>
</evidence>
<feature type="region of interest" description="Disordered" evidence="4">
    <location>
        <begin position="455"/>
        <end position="484"/>
    </location>
</feature>
<dbReference type="GO" id="GO:0005829">
    <property type="term" value="C:cytosol"/>
    <property type="evidence" value="ECO:0007669"/>
    <property type="project" value="TreeGrafter"/>
</dbReference>
<dbReference type="AlphaFoldDB" id="Q4SRI0"/>
<dbReference type="Gene3D" id="6.10.250.2470">
    <property type="match status" value="1"/>
</dbReference>
<reference evidence="5" key="2">
    <citation type="submission" date="2004-02" db="EMBL/GenBank/DDBJ databases">
        <authorList>
            <consortium name="Genoscope"/>
            <consortium name="Whitehead Institute Centre for Genome Research"/>
        </authorList>
    </citation>
    <scope>NUCLEOTIDE SEQUENCE</scope>
</reference>
<feature type="region of interest" description="Disordered" evidence="4">
    <location>
        <begin position="861"/>
        <end position="898"/>
    </location>
</feature>
<evidence type="ECO:0000256" key="1">
    <source>
        <dbReference type="ARBA" id="ARBA00010061"/>
    </source>
</evidence>
<evidence type="ECO:0000313" key="5">
    <source>
        <dbReference type="EMBL" id="CAF96752.1"/>
    </source>
</evidence>
<feature type="coiled-coil region" evidence="3">
    <location>
        <begin position="766"/>
        <end position="846"/>
    </location>
</feature>
<feature type="compositionally biased region" description="Polar residues" evidence="4">
    <location>
        <begin position="366"/>
        <end position="380"/>
    </location>
</feature>
<feature type="region of interest" description="Disordered" evidence="4">
    <location>
        <begin position="236"/>
        <end position="291"/>
    </location>
</feature>
<feature type="compositionally biased region" description="Acidic residues" evidence="4">
    <location>
        <begin position="388"/>
        <end position="406"/>
    </location>
</feature>
<dbReference type="EMBL" id="CAAE01014526">
    <property type="protein sequence ID" value="CAF96752.1"/>
    <property type="molecule type" value="Genomic_DNA"/>
</dbReference>
<evidence type="ECO:0000256" key="2">
    <source>
        <dbReference type="ARBA" id="ARBA00023054"/>
    </source>
</evidence>
<feature type="coiled-coil region" evidence="3">
    <location>
        <begin position="121"/>
        <end position="214"/>
    </location>
</feature>
<keyword evidence="2 3" id="KW-0175">Coiled coil</keyword>
<dbReference type="GO" id="GO:0072393">
    <property type="term" value="P:microtubule anchoring at microtubule organizing center"/>
    <property type="evidence" value="ECO:0007669"/>
    <property type="project" value="TreeGrafter"/>
</dbReference>
<dbReference type="InterPro" id="IPR018477">
    <property type="entry name" value="BICD"/>
</dbReference>
<name>Q4SRI0_TETNG</name>
<gene>
    <name evidence="5" type="ORF">GSTENG00013904001</name>
</gene>
<sequence>MSQVERMRKLSLAFNVWWPLSDGFSKGQAYSIQRKVAEDGETNEETLLQECASRESYYRGRLLELQAELKHCRATTSNALADNEHLSTVLQELREESVFTSLPQQSQEMLELQRCRMREEIREYKDRESRLLQDYTELEEENISLQKLVSTLKQNQVEFEGLKHELKVLEEETEVLNSQLEDAVRLKNISDAHLEEALESLKSEREQKNHLRRELVHHLNMCDVAYTGSAHLKFTSAPPSGSATPTALQSPNTDEPSRCNGHFQAGPGTTPGPGPRANGEHQSPGWSGEGNVRLDLFSEMNLPEIQKLKQQLVTVECEKAALMTSLQESQTQLRHTESALNEQHEKTLLLSQKITTLHRSQRHMTHSNQKARTSPTSQPHSGALTELDQGDEQQAEEDERAGEGENETFGKSKIFSYQTPGLEILQCKYRVAVTEVVELKAEVKALKDRLAQLAERAEDDKPRPKDQLEKLRKQLSSSEQSCHEGQQKVTAVLLTMPDAAEGHLQVKSTSSLLRQISSLESELQKALAVSGESQGALNAAQDELVVLSEELAQLYHHVCLCNNETPNRVMLDYYRQGKGLRGLNASLKATSSDSTRILLTPRLARRLATVSSALSAPEESQDSPSKESLSGNGGREKKEADGDVQNVPCTPPPSSPSVSASSSSSSSSSPALEPPGELRREPMNIYNLNAIIRDQVKHLQRAVDRSLQLSRQRAAARELAPLLDRDKESCMEEMMKLKALLSTKREQIATLRLVLKANKQATEGALANLKSKYEAEKSMVAETMKKLRNELKDLKEDAATFSSLRAMFATRCDEYMTQLDEMQRQLAAAEDEKKTLNSLLRMAIQQKLALTQRLEDLAFDQEQTSRGHGVRLNRRKSSNPRVSPPTGPSVSKEDSRPAAQRAWFCPPCRSGLPYLAQTPSFPTAGGLFR</sequence>
<proteinExistence type="inferred from homology"/>